<dbReference type="InterPro" id="IPR026325">
    <property type="entry name" value="DUF932"/>
</dbReference>
<dbReference type="AlphaFoldDB" id="A0A9X3DCC2"/>
<comment type="caution">
    <text evidence="1">The sequence shown here is derived from an EMBL/GenBank/DDBJ whole genome shotgun (WGS) entry which is preliminary data.</text>
</comment>
<accession>A0A9X3DCC2</accession>
<name>A0A9X3DCC2_9SPHI</name>
<evidence type="ECO:0000313" key="2">
    <source>
        <dbReference type="Proteomes" id="UP001142592"/>
    </source>
</evidence>
<proteinExistence type="predicted"/>
<dbReference type="Pfam" id="PF06067">
    <property type="entry name" value="DUF932"/>
    <property type="match status" value="1"/>
</dbReference>
<dbReference type="Proteomes" id="UP001142592">
    <property type="component" value="Unassembled WGS sequence"/>
</dbReference>
<dbReference type="InterPro" id="IPR017686">
    <property type="entry name" value="Phg/plasmid-like_prot"/>
</dbReference>
<evidence type="ECO:0000313" key="1">
    <source>
        <dbReference type="EMBL" id="MCX3265009.1"/>
    </source>
</evidence>
<protein>
    <submittedName>
        <fullName evidence="1">DUF932 domain-containing protein</fullName>
    </submittedName>
</protein>
<sequence length="361" mass="39822">MAHNLAYNQRTDRHSFFSVREKAWHGLGTIVEDYPTAAEALQFAGLDYSVEKRPLFTVDSANLRLLNEPDPDAILFGASSDIPVSDYFATVRTDSDTVLGVVGKDYGVVQNRDAFTFFDSIVGGGEGILYETAGALGKGERIFITAKLPSYIKVGKHDLIEQYLFLTTSHDGFGSITAAFTPVRIVCNNTLNAALRSSTSSIRIRHSSGAGERLKQAHTLMGISGRIGDEVQQIFNHWAKVRISDTEVKKLVQLAMAPNKEVLDKLRNGTVDETSSAYKNMVDDVFDYAMNDASQLLDTTKGTLFGAYNAVTGYFQNMRKFKDNEAKFKSIIEGTAKQRGQVAFDLCLDLGTNDNISFQFN</sequence>
<dbReference type="NCBIfam" id="TIGR03299">
    <property type="entry name" value="LGT_TIGR03299"/>
    <property type="match status" value="1"/>
</dbReference>
<reference evidence="1" key="1">
    <citation type="submission" date="2022-11" db="EMBL/GenBank/DDBJ databases">
        <authorList>
            <person name="Graham C."/>
            <person name="Newman J.D."/>
        </authorList>
    </citation>
    <scope>NUCLEOTIDE SEQUENCE</scope>
    <source>
        <strain evidence="1">DSM 19486</strain>
    </source>
</reference>
<organism evidence="1 2">
    <name type="scientific">Pedobacter agri</name>
    <dbReference type="NCBI Taxonomy" id="454586"/>
    <lineage>
        <taxon>Bacteria</taxon>
        <taxon>Pseudomonadati</taxon>
        <taxon>Bacteroidota</taxon>
        <taxon>Sphingobacteriia</taxon>
        <taxon>Sphingobacteriales</taxon>
        <taxon>Sphingobacteriaceae</taxon>
        <taxon>Pedobacter</taxon>
    </lineage>
</organism>
<dbReference type="RefSeq" id="WP_010601972.1">
    <property type="nucleotide sequence ID" value="NZ_JAPJUH010000003.1"/>
</dbReference>
<gene>
    <name evidence="1" type="ORF">OQZ29_09645</name>
</gene>
<keyword evidence="2" id="KW-1185">Reference proteome</keyword>
<dbReference type="EMBL" id="JAPJUH010000003">
    <property type="protein sequence ID" value="MCX3265009.1"/>
    <property type="molecule type" value="Genomic_DNA"/>
</dbReference>